<keyword evidence="5" id="KW-0472">Membrane</keyword>
<sequence length="800" mass="90893">MKEIYIEYNPFTLEFIVKEDGEKFDTESKIYEYINSRKRLQFWLDQLITILYENINDNFNLTFKGTVLDYEDLQLEVDNFNKVNNTNITIVHQQVRSVDDRLKELKELFGYMITTSPFEELKEEKVTEQFNEAIGKEFELAVIATMSSGKSTLLNSFLGRELMPSKNKACTATIARIRDVDGMEGTSVICRDANENIVIDEVSNVTVKDMREFNDNEKVSYIDIKTDIPFVSSHNLELVLLDTPGPNNSRDERHKEKTYKVINESEPLVLYVLNATQLSTNDDNLLLSSVSKAMEKAGKQAKDRFLFVVNKLDTFDLEAGDSIKEVYNDVVSYLKSHRIEKPNIYLVSAQAALITKLKKKNDKLSIKQEGDFETIKSLFEKFDELHLSKYASLSKSGHDKINAMLNNAEDELDTLLVHSGIPAVEIAINDYLEKYAMAEKITKGVNTFIGYIKERNMENNIADVLAGNEAKLKEFNEKIAYVSKQIADGNRGKEYKKKIEALNISKEISNELNRIVSVFGDRLYESTNYAVQVVSGKKLPPLAKAAAALPAVAAIPAAAALAFPPLAVVGAALGIGGIFGALAGNNDPYIVSKSKGEEYVRRFEEIVKELLISFSAEIESQIYSDIIEFSNTMIDEYRKEINSLSEEIDIGEFERDKSAFQFNDLFDSLTNELRLGMDKHIKGKGISFKKFGIIPFINISITDKFDILEYNNDILAKIFDNIQKECVRIEKYANEELIKGIKEKFLSQIDELEIVVSKKINSLKNMTSSKNQVQEFIDKNKKNKLWLEDFIKKLESVIEL</sequence>
<evidence type="ECO:0000256" key="3">
    <source>
        <dbReference type="ARBA" id="ARBA00022801"/>
    </source>
</evidence>
<name>A0ABT8YVI8_9SPIR</name>
<protein>
    <submittedName>
        <fullName evidence="8">Dynamin family protein</fullName>
    </submittedName>
</protein>
<dbReference type="InterPro" id="IPR045063">
    <property type="entry name" value="Dynamin_N"/>
</dbReference>
<organism evidence="8 9">
    <name type="scientific">Brachyspira innocens</name>
    <dbReference type="NCBI Taxonomy" id="13264"/>
    <lineage>
        <taxon>Bacteria</taxon>
        <taxon>Pseudomonadati</taxon>
        <taxon>Spirochaetota</taxon>
        <taxon>Spirochaetia</taxon>
        <taxon>Brachyspirales</taxon>
        <taxon>Brachyspiraceae</taxon>
        <taxon>Brachyspira</taxon>
    </lineage>
</organism>
<dbReference type="Gene3D" id="3.40.50.300">
    <property type="entry name" value="P-loop containing nucleotide triphosphate hydrolases"/>
    <property type="match status" value="1"/>
</dbReference>
<comment type="subcellular location">
    <subcellularLocation>
        <location evidence="1">Membrane</location>
    </subcellularLocation>
</comment>
<evidence type="ECO:0000313" key="8">
    <source>
        <dbReference type="EMBL" id="MDO7019317.1"/>
    </source>
</evidence>
<proteinExistence type="predicted"/>
<dbReference type="RefSeq" id="WP_304384979.1">
    <property type="nucleotide sequence ID" value="NZ_JAUPBL010000025.1"/>
</dbReference>
<dbReference type="PANTHER" id="PTHR10465:SF0">
    <property type="entry name" value="SARCALUMENIN"/>
    <property type="match status" value="1"/>
</dbReference>
<evidence type="ECO:0000313" key="9">
    <source>
        <dbReference type="Proteomes" id="UP001175147"/>
    </source>
</evidence>
<keyword evidence="4" id="KW-0342">GTP-binding</keyword>
<evidence type="ECO:0000256" key="2">
    <source>
        <dbReference type="ARBA" id="ARBA00022741"/>
    </source>
</evidence>
<evidence type="ECO:0000259" key="7">
    <source>
        <dbReference type="Pfam" id="PF00350"/>
    </source>
</evidence>
<keyword evidence="3" id="KW-0378">Hydrolase</keyword>
<keyword evidence="6" id="KW-0175">Coiled coil</keyword>
<dbReference type="InterPro" id="IPR027417">
    <property type="entry name" value="P-loop_NTPase"/>
</dbReference>
<evidence type="ECO:0000256" key="6">
    <source>
        <dbReference type="SAM" id="Coils"/>
    </source>
</evidence>
<evidence type="ECO:0000256" key="5">
    <source>
        <dbReference type="ARBA" id="ARBA00023136"/>
    </source>
</evidence>
<reference evidence="8" key="1">
    <citation type="submission" date="2023-07" db="EMBL/GenBank/DDBJ databases">
        <title>Mucosal microbiota of week-old chicken and adult hens.</title>
        <authorList>
            <person name="Volf J."/>
            <person name="Karasova D."/>
            <person name="Crhanova M."/>
            <person name="Faldynova M."/>
            <person name="Prikrylova H."/>
            <person name="Zeman M."/>
            <person name="Babak V."/>
            <person name="Rajova J."/>
            <person name="Rychlik I."/>
        </authorList>
    </citation>
    <scope>NUCLEOTIDE SEQUENCE</scope>
    <source>
        <strain evidence="8">ET902</strain>
    </source>
</reference>
<accession>A0ABT8YVI8</accession>
<dbReference type="PANTHER" id="PTHR10465">
    <property type="entry name" value="TRANSMEMBRANE GTPASE FZO1"/>
    <property type="match status" value="1"/>
</dbReference>
<comment type="caution">
    <text evidence="8">The sequence shown here is derived from an EMBL/GenBank/DDBJ whole genome shotgun (WGS) entry which is preliminary data.</text>
</comment>
<evidence type="ECO:0000256" key="1">
    <source>
        <dbReference type="ARBA" id="ARBA00004370"/>
    </source>
</evidence>
<gene>
    <name evidence="8" type="ORF">Q5M86_00860</name>
</gene>
<feature type="domain" description="Dynamin N-terminal" evidence="7">
    <location>
        <begin position="140"/>
        <end position="311"/>
    </location>
</feature>
<keyword evidence="2" id="KW-0547">Nucleotide-binding</keyword>
<dbReference type="Pfam" id="PF00350">
    <property type="entry name" value="Dynamin_N"/>
    <property type="match status" value="1"/>
</dbReference>
<dbReference type="Proteomes" id="UP001175147">
    <property type="component" value="Unassembled WGS sequence"/>
</dbReference>
<feature type="coiled-coil region" evidence="6">
    <location>
        <begin position="627"/>
        <end position="654"/>
    </location>
</feature>
<evidence type="ECO:0000256" key="4">
    <source>
        <dbReference type="ARBA" id="ARBA00023134"/>
    </source>
</evidence>
<dbReference type="InterPro" id="IPR027094">
    <property type="entry name" value="Mitofusin_fam"/>
</dbReference>
<keyword evidence="9" id="KW-1185">Reference proteome</keyword>
<dbReference type="EMBL" id="JAUPBM010000004">
    <property type="protein sequence ID" value="MDO7019317.1"/>
    <property type="molecule type" value="Genomic_DNA"/>
</dbReference>
<dbReference type="SUPFAM" id="SSF52540">
    <property type="entry name" value="P-loop containing nucleoside triphosphate hydrolases"/>
    <property type="match status" value="1"/>
</dbReference>